<reference evidence="1" key="1">
    <citation type="submission" date="2016-01" db="EMBL/GenBank/DDBJ databases">
        <authorList>
            <person name="Peeters C."/>
        </authorList>
    </citation>
    <scope>NUCLEOTIDE SEQUENCE [LARGE SCALE GENOMIC DNA]</scope>
    <source>
        <strain evidence="1">LMG 22940</strain>
    </source>
</reference>
<dbReference type="AlphaFoldDB" id="A0A158KXM0"/>
<dbReference type="RefSeq" id="WP_087649462.1">
    <property type="nucleotide sequence ID" value="NZ_FCON02000186.1"/>
</dbReference>
<organism evidence="1 2">
    <name type="scientific">Caballeronia choica</name>
    <dbReference type="NCBI Taxonomy" id="326476"/>
    <lineage>
        <taxon>Bacteria</taxon>
        <taxon>Pseudomonadati</taxon>
        <taxon>Pseudomonadota</taxon>
        <taxon>Betaproteobacteria</taxon>
        <taxon>Burkholderiales</taxon>
        <taxon>Burkholderiaceae</taxon>
        <taxon>Caballeronia</taxon>
    </lineage>
</organism>
<proteinExistence type="predicted"/>
<protein>
    <submittedName>
        <fullName evidence="1">Uncharacterized protein</fullName>
    </submittedName>
</protein>
<gene>
    <name evidence="1" type="ORF">AWB68_07654</name>
</gene>
<dbReference type="Proteomes" id="UP000054770">
    <property type="component" value="Unassembled WGS sequence"/>
</dbReference>
<accession>A0A158KXM0</accession>
<dbReference type="EMBL" id="FCON02000186">
    <property type="protein sequence ID" value="SAL85360.1"/>
    <property type="molecule type" value="Genomic_DNA"/>
</dbReference>
<evidence type="ECO:0000313" key="2">
    <source>
        <dbReference type="Proteomes" id="UP000054770"/>
    </source>
</evidence>
<sequence length="102" mass="10953">MAQGEQGGEEFSDAKVSRVTLRLDALVTERRQAKAAWFATHALPVAHLPTRPDRLGPAGLTALDQGYGAALVQNRHFLSVLDAVASRGGGVRATRDVWRCMG</sequence>
<name>A0A158KXM0_9BURK</name>
<comment type="caution">
    <text evidence="1">The sequence shown here is derived from an EMBL/GenBank/DDBJ whole genome shotgun (WGS) entry which is preliminary data.</text>
</comment>
<evidence type="ECO:0000313" key="1">
    <source>
        <dbReference type="EMBL" id="SAL85360.1"/>
    </source>
</evidence>
<keyword evidence="2" id="KW-1185">Reference proteome</keyword>